<dbReference type="Proteomes" id="UP000584867">
    <property type="component" value="Unassembled WGS sequence"/>
</dbReference>
<evidence type="ECO:0000256" key="6">
    <source>
        <dbReference type="ARBA" id="ARBA00022670"/>
    </source>
</evidence>
<evidence type="ECO:0000313" key="10">
    <source>
        <dbReference type="EMBL" id="MBB5062025.1"/>
    </source>
</evidence>
<dbReference type="GO" id="GO:0006508">
    <property type="term" value="P:proteolysis"/>
    <property type="evidence" value="ECO:0007669"/>
    <property type="project" value="UniProtKB-KW"/>
</dbReference>
<keyword evidence="6" id="KW-0645">Protease</keyword>
<gene>
    <name evidence="10" type="ORF">HDF15_000350</name>
</gene>
<reference evidence="10 11" key="1">
    <citation type="submission" date="2020-08" db="EMBL/GenBank/DDBJ databases">
        <title>Genomic Encyclopedia of Type Strains, Phase IV (KMG-V): Genome sequencing to study the core and pangenomes of soil and plant-associated prokaryotes.</title>
        <authorList>
            <person name="Whitman W."/>
        </authorList>
    </citation>
    <scope>NUCLEOTIDE SEQUENCE [LARGE SCALE GENOMIC DNA]</scope>
    <source>
        <strain evidence="10 11">X5P3</strain>
    </source>
</reference>
<dbReference type="GO" id="GO:0046872">
    <property type="term" value="F:metal ion binding"/>
    <property type="evidence" value="ECO:0007669"/>
    <property type="project" value="UniProtKB-KW"/>
</dbReference>
<dbReference type="InterPro" id="IPR035097">
    <property type="entry name" value="M29_N-terminal"/>
</dbReference>
<organism evidence="10 11">
    <name type="scientific">Granulicella mallensis</name>
    <dbReference type="NCBI Taxonomy" id="940614"/>
    <lineage>
        <taxon>Bacteria</taxon>
        <taxon>Pseudomonadati</taxon>
        <taxon>Acidobacteriota</taxon>
        <taxon>Terriglobia</taxon>
        <taxon>Terriglobales</taxon>
        <taxon>Acidobacteriaceae</taxon>
        <taxon>Granulicella</taxon>
    </lineage>
</organism>
<evidence type="ECO:0000256" key="2">
    <source>
        <dbReference type="ARBA" id="ARBA00001946"/>
    </source>
</evidence>
<dbReference type="RefSeq" id="WP_184252534.1">
    <property type="nucleotide sequence ID" value="NZ_JACHIO010000001.1"/>
</dbReference>
<evidence type="ECO:0000256" key="4">
    <source>
        <dbReference type="ARBA" id="ARBA00008236"/>
    </source>
</evidence>
<keyword evidence="8 10" id="KW-0378">Hydrolase</keyword>
<keyword evidence="7" id="KW-0479">Metal-binding</keyword>
<keyword evidence="5 10" id="KW-0031">Aminopeptidase</keyword>
<dbReference type="PANTHER" id="PTHR34448">
    <property type="entry name" value="AMINOPEPTIDASE"/>
    <property type="match status" value="1"/>
</dbReference>
<evidence type="ECO:0000313" key="11">
    <source>
        <dbReference type="Proteomes" id="UP000584867"/>
    </source>
</evidence>
<comment type="similarity">
    <text evidence="4">Belongs to the peptidase M29 family.</text>
</comment>
<comment type="caution">
    <text evidence="10">The sequence shown here is derived from an EMBL/GenBank/DDBJ whole genome shotgun (WGS) entry which is preliminary data.</text>
</comment>
<dbReference type="GO" id="GO:0008237">
    <property type="term" value="F:metallopeptidase activity"/>
    <property type="evidence" value="ECO:0007669"/>
    <property type="project" value="UniProtKB-KW"/>
</dbReference>
<dbReference type="Gene3D" id="3.40.1830.10">
    <property type="entry name" value="Thermophilic metalloprotease (M29)"/>
    <property type="match status" value="1"/>
</dbReference>
<sequence length="421" mass="45322">MSSLPSDAFAALSFDQKLDRLAEVAIRIGLNLREGQELVLTAPTDALPLVRRITEHAYKAGAKLVTVFYSDDATTIARFQHAPDASFDYAPQWLQDAIATAFRSGAARMAITGANPALLAQQDPSKVSRANIAASKASKPAMELITRHEINWTIVAAATPSWAALVFPNDPPELALGRLWDAIFATSRITSADPVAQWKEHGANLKKRVDFLNNKRFHSLRFYTPDGTTDLTVGLADQHLWAGGGTTAGNGVYCQPNIPTEECFTTPHKDRVNGVVTASKPLSHQGTLIENIRCTFKDGKIVEATATKGQEAINKLISTDDGARRLGEVALVPHNSPIAQSGILFWNTLFDENAASHIALGQAYSTCLIGGEKMSNEELAKLGANESLIHVDWMIGGPTMNVDGLAADGSAEPLMRAGDWV</sequence>
<evidence type="ECO:0000256" key="5">
    <source>
        <dbReference type="ARBA" id="ARBA00022438"/>
    </source>
</evidence>
<dbReference type="InterPro" id="IPR052170">
    <property type="entry name" value="M29_Exopeptidase"/>
</dbReference>
<evidence type="ECO:0000256" key="3">
    <source>
        <dbReference type="ARBA" id="ARBA00001947"/>
    </source>
</evidence>
<dbReference type="EC" id="3.4.11.-" evidence="10"/>
<comment type="cofactor">
    <cofactor evidence="3">
        <name>Zn(2+)</name>
        <dbReference type="ChEBI" id="CHEBI:29105"/>
    </cofactor>
</comment>
<name>A0A7W7ZLB2_9BACT</name>
<dbReference type="InterPro" id="IPR000787">
    <property type="entry name" value="Peptidase_M29"/>
</dbReference>
<dbReference type="AlphaFoldDB" id="A0A7W7ZLB2"/>
<comment type="cofactor">
    <cofactor evidence="2">
        <name>Mg(2+)</name>
        <dbReference type="ChEBI" id="CHEBI:18420"/>
    </cofactor>
</comment>
<protein>
    <submittedName>
        <fullName evidence="10">Aminopeptidase</fullName>
        <ecNumber evidence="10">3.4.11.-</ecNumber>
    </submittedName>
</protein>
<dbReference type="SUPFAM" id="SSF144052">
    <property type="entry name" value="Thermophilic metalloprotease-like"/>
    <property type="match status" value="1"/>
</dbReference>
<dbReference type="EMBL" id="JACHIO010000001">
    <property type="protein sequence ID" value="MBB5062025.1"/>
    <property type="molecule type" value="Genomic_DNA"/>
</dbReference>
<evidence type="ECO:0000256" key="8">
    <source>
        <dbReference type="ARBA" id="ARBA00022801"/>
    </source>
</evidence>
<evidence type="ECO:0000256" key="1">
    <source>
        <dbReference type="ARBA" id="ARBA00001941"/>
    </source>
</evidence>
<dbReference type="PRINTS" id="PR00919">
    <property type="entry name" value="THERMOPTASE"/>
</dbReference>
<proteinExistence type="inferred from homology"/>
<dbReference type="GO" id="GO:0004177">
    <property type="term" value="F:aminopeptidase activity"/>
    <property type="evidence" value="ECO:0007669"/>
    <property type="project" value="UniProtKB-KW"/>
</dbReference>
<evidence type="ECO:0000256" key="7">
    <source>
        <dbReference type="ARBA" id="ARBA00022723"/>
    </source>
</evidence>
<keyword evidence="9" id="KW-0482">Metalloprotease</keyword>
<dbReference type="Pfam" id="PF02073">
    <property type="entry name" value="Peptidase_M29"/>
    <property type="match status" value="1"/>
</dbReference>
<accession>A0A7W7ZLB2</accession>
<comment type="cofactor">
    <cofactor evidence="1">
        <name>Co(2+)</name>
        <dbReference type="ChEBI" id="CHEBI:48828"/>
    </cofactor>
</comment>
<dbReference type="PANTHER" id="PTHR34448:SF3">
    <property type="entry name" value="AMINOPEPTIDASE AMPS"/>
    <property type="match status" value="1"/>
</dbReference>
<evidence type="ECO:0000256" key="9">
    <source>
        <dbReference type="ARBA" id="ARBA00023049"/>
    </source>
</evidence>